<protein>
    <recommendedName>
        <fullName evidence="5">Iron dicitrate transport regulator FecR</fullName>
    </recommendedName>
</protein>
<dbReference type="Pfam" id="PF04773">
    <property type="entry name" value="FecR"/>
    <property type="match status" value="1"/>
</dbReference>
<reference evidence="3 4" key="1">
    <citation type="journal article" date="2018" name="Arch. Microbiol.">
        <title>New insights into the metabolic potential of the phototrophic purple bacterium Rhodopila globiformis DSM 161(T) from its draft genome sequence and evidence for a vanadium-dependent nitrogenase.</title>
        <authorList>
            <person name="Imhoff J.F."/>
            <person name="Rahn T."/>
            <person name="Kunzel S."/>
            <person name="Neulinger S.C."/>
        </authorList>
    </citation>
    <scope>NUCLEOTIDE SEQUENCE [LARGE SCALE GENOMIC DNA]</scope>
    <source>
        <strain evidence="3 4">DSM 16996</strain>
    </source>
</reference>
<dbReference type="OrthoDB" id="636724at2"/>
<dbReference type="Pfam" id="PF16220">
    <property type="entry name" value="DUF4880"/>
    <property type="match status" value="1"/>
</dbReference>
<feature type="domain" description="FecR N-terminal" evidence="2">
    <location>
        <begin position="30"/>
        <end position="71"/>
    </location>
</feature>
<dbReference type="AlphaFoldDB" id="A0A2S6N3V2"/>
<feature type="domain" description="FecR protein" evidence="1">
    <location>
        <begin position="143"/>
        <end position="233"/>
    </location>
</feature>
<dbReference type="InterPro" id="IPR006860">
    <property type="entry name" value="FecR"/>
</dbReference>
<accession>A0A2S6N3V2</accession>
<evidence type="ECO:0000313" key="3">
    <source>
        <dbReference type="EMBL" id="PPQ29286.1"/>
    </source>
</evidence>
<dbReference type="RefSeq" id="WP_104508834.1">
    <property type="nucleotide sequence ID" value="NZ_JACIGC010000010.1"/>
</dbReference>
<keyword evidence="4" id="KW-1185">Reference proteome</keyword>
<comment type="caution">
    <text evidence="3">The sequence shown here is derived from an EMBL/GenBank/DDBJ whole genome shotgun (WGS) entry which is preliminary data.</text>
</comment>
<dbReference type="GO" id="GO:0016989">
    <property type="term" value="F:sigma factor antagonist activity"/>
    <property type="evidence" value="ECO:0007669"/>
    <property type="project" value="TreeGrafter"/>
</dbReference>
<sequence>MTKRDELDPVTLQPANIDDAAHADVNPLQREAYEWIARFMAGSMTSADLDAMKSWYGQSRAHAAAYAEARRMWNALGLVAHAPMDETEGVRRASRDAERFPGRIVAPMGRRAVIGGALAATAIYALVKPPMDLWPSISELRADYRTGVGEQRQVTLADHLSLHLNTRTSIAIRSQTAEMTQVELIAGEAAFSTGGSTGELTVIAGAGRIHATDSEFNLRCDGSDVSIACLSGSLAIARDGHTVQLVARQQAGYGDRGIGSISAVNADHVTAWLQGRLVFEGTPVSQVIAEINRYRMGRILLMNEKIGRRLLTAQLLSTETDKIVIQIVHIFGAKARALPGGVIVLT</sequence>
<evidence type="ECO:0000259" key="1">
    <source>
        <dbReference type="Pfam" id="PF04773"/>
    </source>
</evidence>
<organism evidence="3 4">
    <name type="scientific">Rhodoblastus sphagnicola</name>
    <dbReference type="NCBI Taxonomy" id="333368"/>
    <lineage>
        <taxon>Bacteria</taxon>
        <taxon>Pseudomonadati</taxon>
        <taxon>Pseudomonadota</taxon>
        <taxon>Alphaproteobacteria</taxon>
        <taxon>Hyphomicrobiales</taxon>
        <taxon>Rhodoblastaceae</taxon>
        <taxon>Rhodoblastus</taxon>
    </lineage>
</organism>
<evidence type="ECO:0000313" key="4">
    <source>
        <dbReference type="Proteomes" id="UP000239089"/>
    </source>
</evidence>
<evidence type="ECO:0008006" key="5">
    <source>
        <dbReference type="Google" id="ProtNLM"/>
    </source>
</evidence>
<dbReference type="EMBL" id="NHSJ01000096">
    <property type="protein sequence ID" value="PPQ29286.1"/>
    <property type="molecule type" value="Genomic_DNA"/>
</dbReference>
<dbReference type="Proteomes" id="UP000239089">
    <property type="component" value="Unassembled WGS sequence"/>
</dbReference>
<dbReference type="InterPro" id="IPR012373">
    <property type="entry name" value="Ferrdict_sens_TM"/>
</dbReference>
<proteinExistence type="predicted"/>
<dbReference type="Gene3D" id="2.60.120.1440">
    <property type="match status" value="1"/>
</dbReference>
<dbReference type="PANTHER" id="PTHR30273">
    <property type="entry name" value="PERIPLASMIC SIGNAL SENSOR AND SIGMA FACTOR ACTIVATOR FECR-RELATED"/>
    <property type="match status" value="1"/>
</dbReference>
<dbReference type="PIRSF" id="PIRSF018266">
    <property type="entry name" value="FecR"/>
    <property type="match status" value="1"/>
</dbReference>
<gene>
    <name evidence="3" type="ORF">CCR94_15900</name>
</gene>
<dbReference type="PANTHER" id="PTHR30273:SF2">
    <property type="entry name" value="PROTEIN FECR"/>
    <property type="match status" value="1"/>
</dbReference>
<evidence type="ECO:0000259" key="2">
    <source>
        <dbReference type="Pfam" id="PF16220"/>
    </source>
</evidence>
<dbReference type="InterPro" id="IPR032623">
    <property type="entry name" value="FecR_N"/>
</dbReference>
<name>A0A2S6N3V2_9HYPH</name>